<dbReference type="EMBL" id="QZKI01000106">
    <property type="protein sequence ID" value="RJP67317.1"/>
    <property type="molecule type" value="Genomic_DNA"/>
</dbReference>
<name>A0A419ETL6_9BACT</name>
<gene>
    <name evidence="1" type="ORF">C4532_14860</name>
</gene>
<protein>
    <recommendedName>
        <fullName evidence="3">Tetratricopeptide repeat protein</fullName>
    </recommendedName>
</protein>
<sequence>MSRWKESLTFGALAFAFLIPISAVQRGIETDQARVGFLRWVDNQEAFQKQVVQRIVKDSDDRTPEEIDLLERVEELGSSLDPNFGDLQVDPKWAVIRRPEFSPLLEDFVRLARQSKVTLVEGEVEWANPDVSANVGALVFGFRKLVADMLWLKFDEYWHLGLVQRMLPIMETVVTLDPHFVEAYAIGAWHLAYNVTVMFHSVEEKQKYIDLAVVFLEKGIKNNPRSSKLYSELGFTIYFFKLHDYEKAAYYLGEATNYEHDPWVERAYALSLERLREEEKALAVLEDYSLRHPDYIMQKFSIARLQQKLQARQLEEEGKLREAFEIWNFIKEDDPADVVAPAEVVRLRALLGRDTAPHSDHGVSASE</sequence>
<dbReference type="AlphaFoldDB" id="A0A419ETL6"/>
<dbReference type="SUPFAM" id="SSF48452">
    <property type="entry name" value="TPR-like"/>
    <property type="match status" value="1"/>
</dbReference>
<reference evidence="1 2" key="1">
    <citation type="journal article" date="2017" name="ISME J.">
        <title>Energy and carbon metabolisms in a deep terrestrial subsurface fluid microbial community.</title>
        <authorList>
            <person name="Momper L."/>
            <person name="Jungbluth S.P."/>
            <person name="Lee M.D."/>
            <person name="Amend J.P."/>
        </authorList>
    </citation>
    <scope>NUCLEOTIDE SEQUENCE [LARGE SCALE GENOMIC DNA]</scope>
    <source>
        <strain evidence="1">SURF_17</strain>
    </source>
</reference>
<evidence type="ECO:0008006" key="3">
    <source>
        <dbReference type="Google" id="ProtNLM"/>
    </source>
</evidence>
<evidence type="ECO:0000313" key="2">
    <source>
        <dbReference type="Proteomes" id="UP000285961"/>
    </source>
</evidence>
<dbReference type="Proteomes" id="UP000285961">
    <property type="component" value="Unassembled WGS sequence"/>
</dbReference>
<dbReference type="Gene3D" id="1.25.40.10">
    <property type="entry name" value="Tetratricopeptide repeat domain"/>
    <property type="match status" value="1"/>
</dbReference>
<evidence type="ECO:0000313" key="1">
    <source>
        <dbReference type="EMBL" id="RJP67317.1"/>
    </source>
</evidence>
<accession>A0A419ETL6</accession>
<comment type="caution">
    <text evidence="1">The sequence shown here is derived from an EMBL/GenBank/DDBJ whole genome shotgun (WGS) entry which is preliminary data.</text>
</comment>
<dbReference type="InterPro" id="IPR011990">
    <property type="entry name" value="TPR-like_helical_dom_sf"/>
</dbReference>
<proteinExistence type="predicted"/>
<organism evidence="1 2">
    <name type="scientific">Candidatus Abyssobacteria bacterium SURF_17</name>
    <dbReference type="NCBI Taxonomy" id="2093361"/>
    <lineage>
        <taxon>Bacteria</taxon>
        <taxon>Pseudomonadati</taxon>
        <taxon>Candidatus Hydrogenedentota</taxon>
        <taxon>Candidatus Abyssobacteria</taxon>
    </lineage>
</organism>